<dbReference type="InterPro" id="IPR016195">
    <property type="entry name" value="Pol/histidinol_Pase-like"/>
</dbReference>
<dbReference type="InterPro" id="IPR016667">
    <property type="entry name" value="Caps_polysacc_synth_CpsB/CapC"/>
</dbReference>
<dbReference type="GO" id="GO:0030145">
    <property type="term" value="F:manganese ion binding"/>
    <property type="evidence" value="ECO:0007669"/>
    <property type="project" value="InterPro"/>
</dbReference>
<evidence type="ECO:0000313" key="6">
    <source>
        <dbReference type="Proteomes" id="UP000034883"/>
    </source>
</evidence>
<comment type="catalytic activity">
    <reaction evidence="4">
        <text>O-phospho-L-tyrosyl-[protein] + H2O = L-tyrosyl-[protein] + phosphate</text>
        <dbReference type="Rhea" id="RHEA:10684"/>
        <dbReference type="Rhea" id="RHEA-COMP:10136"/>
        <dbReference type="Rhea" id="RHEA-COMP:20101"/>
        <dbReference type="ChEBI" id="CHEBI:15377"/>
        <dbReference type="ChEBI" id="CHEBI:43474"/>
        <dbReference type="ChEBI" id="CHEBI:46858"/>
        <dbReference type="ChEBI" id="CHEBI:61978"/>
        <dbReference type="EC" id="3.1.3.48"/>
    </reaction>
</comment>
<protein>
    <recommendedName>
        <fullName evidence="2">protein-tyrosine-phosphatase</fullName>
        <ecNumber evidence="2">3.1.3.48</ecNumber>
    </recommendedName>
</protein>
<dbReference type="SUPFAM" id="SSF89550">
    <property type="entry name" value="PHP domain-like"/>
    <property type="match status" value="1"/>
</dbReference>
<dbReference type="PANTHER" id="PTHR39181">
    <property type="entry name" value="TYROSINE-PROTEIN PHOSPHATASE YWQE"/>
    <property type="match status" value="1"/>
</dbReference>
<dbReference type="GO" id="GO:0004725">
    <property type="term" value="F:protein tyrosine phosphatase activity"/>
    <property type="evidence" value="ECO:0007669"/>
    <property type="project" value="UniProtKB-EC"/>
</dbReference>
<dbReference type="AlphaFoldDB" id="A0A0F6SFG7"/>
<evidence type="ECO:0000256" key="3">
    <source>
        <dbReference type="ARBA" id="ARBA00022801"/>
    </source>
</evidence>
<dbReference type="PIRSF" id="PIRSF016557">
    <property type="entry name" value="Caps_synth_CpsB"/>
    <property type="match status" value="1"/>
</dbReference>
<dbReference type="PANTHER" id="PTHR39181:SF1">
    <property type="entry name" value="TYROSINE-PROTEIN PHOSPHATASE YWQE"/>
    <property type="match status" value="1"/>
</dbReference>
<proteinExistence type="inferred from homology"/>
<name>A0A0F6SFG7_9BACT</name>
<accession>A0A0F6SFG7</accession>
<evidence type="ECO:0000313" key="5">
    <source>
        <dbReference type="EMBL" id="AKF06914.1"/>
    </source>
</evidence>
<dbReference type="RefSeq" id="WP_053234178.1">
    <property type="nucleotide sequence ID" value="NZ_CP011125.1"/>
</dbReference>
<evidence type="ECO:0000256" key="4">
    <source>
        <dbReference type="ARBA" id="ARBA00051722"/>
    </source>
</evidence>
<dbReference type="EC" id="3.1.3.48" evidence="2"/>
<comment type="similarity">
    <text evidence="1">Belongs to the metallo-dependent hydrolases superfamily. CpsB/CapC family.</text>
</comment>
<dbReference type="STRING" id="927083.DB32_004063"/>
<reference evidence="5 6" key="1">
    <citation type="submission" date="2015-03" db="EMBL/GenBank/DDBJ databases">
        <title>Genome assembly of Sandaracinus amylolyticus DSM 53668.</title>
        <authorList>
            <person name="Sharma G."/>
            <person name="Subramanian S."/>
        </authorList>
    </citation>
    <scope>NUCLEOTIDE SEQUENCE [LARGE SCALE GENOMIC DNA]</scope>
    <source>
        <strain evidence="5 6">DSM 53668</strain>
    </source>
</reference>
<evidence type="ECO:0000256" key="1">
    <source>
        <dbReference type="ARBA" id="ARBA00005750"/>
    </source>
</evidence>
<dbReference type="Gene3D" id="3.20.20.140">
    <property type="entry name" value="Metal-dependent hydrolases"/>
    <property type="match status" value="1"/>
</dbReference>
<keyword evidence="3" id="KW-0378">Hydrolase</keyword>
<dbReference type="Proteomes" id="UP000034883">
    <property type="component" value="Chromosome"/>
</dbReference>
<dbReference type="EMBL" id="CP011125">
    <property type="protein sequence ID" value="AKF06914.1"/>
    <property type="molecule type" value="Genomic_DNA"/>
</dbReference>
<organism evidence="5 6">
    <name type="scientific">Sandaracinus amylolyticus</name>
    <dbReference type="NCBI Taxonomy" id="927083"/>
    <lineage>
        <taxon>Bacteria</taxon>
        <taxon>Pseudomonadati</taxon>
        <taxon>Myxococcota</taxon>
        <taxon>Polyangia</taxon>
        <taxon>Polyangiales</taxon>
        <taxon>Sandaracinaceae</taxon>
        <taxon>Sandaracinus</taxon>
    </lineage>
</organism>
<dbReference type="KEGG" id="samy:DB32_004063"/>
<dbReference type="Pfam" id="PF19567">
    <property type="entry name" value="CpsB_CapC"/>
    <property type="match status" value="1"/>
</dbReference>
<dbReference type="OrthoDB" id="9788539at2"/>
<evidence type="ECO:0000256" key="2">
    <source>
        <dbReference type="ARBA" id="ARBA00013064"/>
    </source>
</evidence>
<keyword evidence="6" id="KW-1185">Reference proteome</keyword>
<sequence length="241" mass="27090">MSGWVDLHCHYLPGIDDGARTADEGLRMLAGLRDLGWSKVVATPHIRTAMFENRAPGLRRAFEEMKDIVAGAARMPELALSAEHYCDDVFWDLFVRGEALPYPGERAALIEFHYDAWPRNVERRLFDMQVRGVRPVIAHPERYAALFRETDPLDPLLDVGALTLLDVMSLVGRYGERPRRAAERMLEEGAYDAACTDTHRPDDVAIVERAVERLRALVGAEEAELLLGSHPRAILDGSYEP</sequence>
<gene>
    <name evidence="5" type="ORF">DB32_004063</name>
</gene>